<dbReference type="InterPro" id="IPR002035">
    <property type="entry name" value="VWF_A"/>
</dbReference>
<feature type="domain" description="VWFA" evidence="2">
    <location>
        <begin position="88"/>
        <end position="285"/>
    </location>
</feature>
<sequence length="340" mass="37413">MIELALPWILIALPLPILVYWLPAKANNEAAPLKMPTLVQGLHSKEVGNAAQKTPKSLLAGIWLLLVIAASQPQWLGDAVNIPTQGREMMLAVDLSGSMQVEDMSLNGSSVNRLEMLKVLLGEFIERRVGDRLGLILFGDDAYMQTPMTFDRKTVKQMLDETVLGLVGKQTAIGDAIALAVKRFDEKKESNRVLLLLTDGQNTAGKITPDQALELAVAKDVTIYSIGIGADVMIQQSLFGKRRVNPSSELDEASLTRLAEQTGGQYFRARSSEDMSEIYQLLDNLEPVEQEQQQMRPLTALFYYPLALALVLAFSFLVLKSLPYLLPAKNQNHSLGGKHG</sequence>
<gene>
    <name evidence="3" type="primary">batA</name>
    <name evidence="3" type="ORF">tinsulaeT_08860</name>
</gene>
<dbReference type="Proteomes" id="UP001157186">
    <property type="component" value="Unassembled WGS sequence"/>
</dbReference>
<keyword evidence="1" id="KW-1133">Transmembrane helix</keyword>
<evidence type="ECO:0000256" key="1">
    <source>
        <dbReference type="SAM" id="Phobius"/>
    </source>
</evidence>
<dbReference type="Pfam" id="PF00092">
    <property type="entry name" value="VWA"/>
    <property type="match status" value="1"/>
</dbReference>
<name>A0ABQ6GNT5_9GAMM</name>
<dbReference type="SMART" id="SM00327">
    <property type="entry name" value="VWA"/>
    <property type="match status" value="1"/>
</dbReference>
<keyword evidence="4" id="KW-1185">Reference proteome</keyword>
<organism evidence="3 4">
    <name type="scientific">Thalassotalea insulae</name>
    <dbReference type="NCBI Taxonomy" id="2056778"/>
    <lineage>
        <taxon>Bacteria</taxon>
        <taxon>Pseudomonadati</taxon>
        <taxon>Pseudomonadota</taxon>
        <taxon>Gammaproteobacteria</taxon>
        <taxon>Alteromonadales</taxon>
        <taxon>Colwelliaceae</taxon>
        <taxon>Thalassotalea</taxon>
    </lineage>
</organism>
<dbReference type="RefSeq" id="WP_284243409.1">
    <property type="nucleotide sequence ID" value="NZ_BSST01000001.1"/>
</dbReference>
<evidence type="ECO:0000259" key="2">
    <source>
        <dbReference type="PROSITE" id="PS50234"/>
    </source>
</evidence>
<dbReference type="PANTHER" id="PTHR22550:SF18">
    <property type="entry name" value="VWFA DOMAIN-CONTAINING PROTEIN"/>
    <property type="match status" value="1"/>
</dbReference>
<dbReference type="InterPro" id="IPR050768">
    <property type="entry name" value="UPF0353/GerABKA_families"/>
</dbReference>
<protein>
    <submittedName>
        <fullName evidence="3">VWR domain protein in aerotolerance operon BatA</fullName>
    </submittedName>
</protein>
<dbReference type="PANTHER" id="PTHR22550">
    <property type="entry name" value="SPORE GERMINATION PROTEIN"/>
    <property type="match status" value="1"/>
</dbReference>
<reference evidence="3 4" key="1">
    <citation type="submission" date="2023-03" db="EMBL/GenBank/DDBJ databases">
        <title>Draft genome sequence of Thalassotalea insulae KCTC 62186T.</title>
        <authorList>
            <person name="Sawabe T."/>
        </authorList>
    </citation>
    <scope>NUCLEOTIDE SEQUENCE [LARGE SCALE GENOMIC DNA]</scope>
    <source>
        <strain evidence="3 4">KCTC 62186</strain>
    </source>
</reference>
<dbReference type="SUPFAM" id="SSF53300">
    <property type="entry name" value="vWA-like"/>
    <property type="match status" value="1"/>
</dbReference>
<comment type="caution">
    <text evidence="3">The sequence shown here is derived from an EMBL/GenBank/DDBJ whole genome shotgun (WGS) entry which is preliminary data.</text>
</comment>
<keyword evidence="1" id="KW-0812">Transmembrane</keyword>
<keyword evidence="1" id="KW-0472">Membrane</keyword>
<dbReference type="InterPro" id="IPR033881">
    <property type="entry name" value="vWA_BatA_type"/>
</dbReference>
<proteinExistence type="predicted"/>
<feature type="transmembrane region" description="Helical" evidence="1">
    <location>
        <begin position="6"/>
        <end position="24"/>
    </location>
</feature>
<accession>A0ABQ6GNT5</accession>
<dbReference type="EMBL" id="BSST01000001">
    <property type="protein sequence ID" value="GLX77546.1"/>
    <property type="molecule type" value="Genomic_DNA"/>
</dbReference>
<evidence type="ECO:0000313" key="3">
    <source>
        <dbReference type="EMBL" id="GLX77546.1"/>
    </source>
</evidence>
<dbReference type="PROSITE" id="PS50234">
    <property type="entry name" value="VWFA"/>
    <property type="match status" value="1"/>
</dbReference>
<evidence type="ECO:0000313" key="4">
    <source>
        <dbReference type="Proteomes" id="UP001157186"/>
    </source>
</evidence>
<dbReference type="CDD" id="cd01467">
    <property type="entry name" value="vWA_BatA_type"/>
    <property type="match status" value="1"/>
</dbReference>
<feature type="transmembrane region" description="Helical" evidence="1">
    <location>
        <begin position="301"/>
        <end position="319"/>
    </location>
</feature>
<dbReference type="Gene3D" id="3.40.50.410">
    <property type="entry name" value="von Willebrand factor, type A domain"/>
    <property type="match status" value="1"/>
</dbReference>
<dbReference type="InterPro" id="IPR036465">
    <property type="entry name" value="vWFA_dom_sf"/>
</dbReference>